<gene>
    <name evidence="2" type="ORF">DSOUD_0860</name>
</gene>
<dbReference type="RefSeq" id="WP_053549834.1">
    <property type="nucleotide sequence ID" value="NZ_CP010802.1"/>
</dbReference>
<feature type="compositionally biased region" description="Basic and acidic residues" evidence="1">
    <location>
        <begin position="449"/>
        <end position="472"/>
    </location>
</feature>
<name>A0A0M4D4T1_9BACT</name>
<dbReference type="Proteomes" id="UP000057158">
    <property type="component" value="Chromosome"/>
</dbReference>
<protein>
    <recommendedName>
        <fullName evidence="4">Portal protein</fullName>
    </recommendedName>
</protein>
<evidence type="ECO:0008006" key="4">
    <source>
        <dbReference type="Google" id="ProtNLM"/>
    </source>
</evidence>
<dbReference type="EMBL" id="CP010802">
    <property type="protein sequence ID" value="ALC15647.1"/>
    <property type="molecule type" value="Genomic_DNA"/>
</dbReference>
<dbReference type="KEGG" id="des:DSOUD_0860"/>
<dbReference type="STRING" id="1603606.DSOUD_0860"/>
<dbReference type="PATRIC" id="fig|1603606.3.peg.945"/>
<organism evidence="2 3">
    <name type="scientific">Desulfuromonas soudanensis</name>
    <dbReference type="NCBI Taxonomy" id="1603606"/>
    <lineage>
        <taxon>Bacteria</taxon>
        <taxon>Pseudomonadati</taxon>
        <taxon>Thermodesulfobacteriota</taxon>
        <taxon>Desulfuromonadia</taxon>
        <taxon>Desulfuromonadales</taxon>
        <taxon>Desulfuromonadaceae</taxon>
        <taxon>Desulfuromonas</taxon>
    </lineage>
</organism>
<feature type="region of interest" description="Disordered" evidence="1">
    <location>
        <begin position="442"/>
        <end position="472"/>
    </location>
</feature>
<evidence type="ECO:0000313" key="3">
    <source>
        <dbReference type="Proteomes" id="UP000057158"/>
    </source>
</evidence>
<evidence type="ECO:0000313" key="2">
    <source>
        <dbReference type="EMBL" id="ALC15647.1"/>
    </source>
</evidence>
<accession>A0A0M4D4T1</accession>
<keyword evidence="3" id="KW-1185">Reference proteome</keyword>
<sequence length="472" mass="53283">MGIKSFLTDKLFGAEIVRQVETRMQAAGSSLDEAGWRRLSGNANRELPVATWARQVEICYWIWKTNPLGNWIIETLASFVVGKGFTYTAGPEAVNNLLDGFWFDPVNRMDIRLKRMVRELFMFGVQVWPVFKAEQTGRVRLGSIDPALIVEVYTDPENVEIVIGVKVQHHSDTTRTRILRTILTGETDTVVSNEARQLRENWNDGECFLFSINNISNDPLGTSDLFPIADWIDEYERFVFGYSEKTSQMNAFMWDVTLTDADPKAIEAYAKDNPTPKPGATRYHNHKVKWEAVAPDLKALDVSAGARLFRNHILGNKSIPEHFYGGGGDVNRATAGEMDAPFYAMIDDRQNLVKHILETIFTYVVASALEASNLHVERDEDPFDFAAQKPETKEKDMAKVSSAVRDIVTSLVAASAQQWIDPENATKVFAFVLALIGYEFDPDTMDTDPEYRDYKDKKAKGKKEEKPEEGAE</sequence>
<proteinExistence type="predicted"/>
<reference evidence="2 3" key="1">
    <citation type="submission" date="2015-07" db="EMBL/GenBank/DDBJ databases">
        <title>Isolation and Genomic Characterization of a Novel Halophilic Metal-Reducing Deltaproteobacterium from the Deep Subsurface.</title>
        <authorList>
            <person name="Badalamenti J.P."/>
            <person name="Summers Z.M."/>
            <person name="Gralnick J.A."/>
            <person name="Bond D.R."/>
        </authorList>
    </citation>
    <scope>NUCLEOTIDE SEQUENCE [LARGE SCALE GENOMIC DNA]</scope>
    <source>
        <strain evidence="2 3">WTL</strain>
    </source>
</reference>
<dbReference type="AlphaFoldDB" id="A0A0M4D4T1"/>
<dbReference type="OrthoDB" id="142455at2"/>
<evidence type="ECO:0000256" key="1">
    <source>
        <dbReference type="SAM" id="MobiDB-lite"/>
    </source>
</evidence>